<accession>A0A3M6VVK6</accession>
<dbReference type="Proteomes" id="UP000282087">
    <property type="component" value="Unassembled WGS sequence"/>
</dbReference>
<dbReference type="PANTHER" id="PTHR11064">
    <property type="entry name" value="CCAAT-BINDING TRANSCRIPTION FACTOR-RELATED"/>
    <property type="match status" value="1"/>
</dbReference>
<feature type="region of interest" description="Disordered" evidence="6">
    <location>
        <begin position="611"/>
        <end position="637"/>
    </location>
</feature>
<dbReference type="GO" id="GO:0000978">
    <property type="term" value="F:RNA polymerase II cis-regulatory region sequence-specific DNA binding"/>
    <property type="evidence" value="ECO:0007669"/>
    <property type="project" value="TreeGrafter"/>
</dbReference>
<organism evidence="8 9">
    <name type="scientific">Peronospora effusa</name>
    <dbReference type="NCBI Taxonomy" id="542832"/>
    <lineage>
        <taxon>Eukaryota</taxon>
        <taxon>Sar</taxon>
        <taxon>Stramenopiles</taxon>
        <taxon>Oomycota</taxon>
        <taxon>Peronosporomycetes</taxon>
        <taxon>Peronosporales</taxon>
        <taxon>Peronosporaceae</taxon>
        <taxon>Peronospora</taxon>
    </lineage>
</organism>
<feature type="coiled-coil region" evidence="5">
    <location>
        <begin position="537"/>
        <end position="574"/>
    </location>
</feature>
<comment type="similarity">
    <text evidence="1">Belongs to the NFYB/HAP3 subunit family.</text>
</comment>
<evidence type="ECO:0000256" key="3">
    <source>
        <dbReference type="ARBA" id="ARBA00023125"/>
    </source>
</evidence>
<evidence type="ECO:0000313" key="8">
    <source>
        <dbReference type="EMBL" id="RMX68690.1"/>
    </source>
</evidence>
<evidence type="ECO:0000256" key="4">
    <source>
        <dbReference type="ARBA" id="ARBA00023163"/>
    </source>
</evidence>
<evidence type="ECO:0000313" key="9">
    <source>
        <dbReference type="Proteomes" id="UP000282087"/>
    </source>
</evidence>
<evidence type="ECO:0000259" key="7">
    <source>
        <dbReference type="Pfam" id="PF00808"/>
    </source>
</evidence>
<gene>
    <name evidence="8" type="ORF">DD238_005003</name>
</gene>
<feature type="region of interest" description="Disordered" evidence="6">
    <location>
        <begin position="681"/>
        <end position="703"/>
    </location>
</feature>
<dbReference type="Gene3D" id="1.10.20.10">
    <property type="entry name" value="Histone, subunit A"/>
    <property type="match status" value="1"/>
</dbReference>
<feature type="region of interest" description="Disordered" evidence="6">
    <location>
        <begin position="49"/>
        <end position="72"/>
    </location>
</feature>
<feature type="compositionally biased region" description="Polar residues" evidence="6">
    <location>
        <begin position="619"/>
        <end position="637"/>
    </location>
</feature>
<dbReference type="GO" id="GO:0001228">
    <property type="term" value="F:DNA-binding transcription activator activity, RNA polymerase II-specific"/>
    <property type="evidence" value="ECO:0007669"/>
    <property type="project" value="InterPro"/>
</dbReference>
<feature type="region of interest" description="Disordered" evidence="6">
    <location>
        <begin position="276"/>
        <end position="295"/>
    </location>
</feature>
<dbReference type="InterPro" id="IPR003958">
    <property type="entry name" value="CBFA_NFYB_domain"/>
</dbReference>
<feature type="compositionally biased region" description="Low complexity" evidence="6">
    <location>
        <begin position="282"/>
        <end position="295"/>
    </location>
</feature>
<proteinExistence type="inferred from homology"/>
<comment type="caution">
    <text evidence="8">The sequence shown here is derived from an EMBL/GenBank/DDBJ whole genome shotgun (WGS) entry which is preliminary data.</text>
</comment>
<dbReference type="AlphaFoldDB" id="A0A3M6VVK6"/>
<evidence type="ECO:0000256" key="5">
    <source>
        <dbReference type="SAM" id="Coils"/>
    </source>
</evidence>
<dbReference type="GO" id="GO:0046982">
    <property type="term" value="F:protein heterodimerization activity"/>
    <property type="evidence" value="ECO:0007669"/>
    <property type="project" value="InterPro"/>
</dbReference>
<feature type="region of interest" description="Disordered" evidence="6">
    <location>
        <begin position="1"/>
        <end position="29"/>
    </location>
</feature>
<dbReference type="VEuPathDB" id="FungiDB:DD237_000521"/>
<keyword evidence="5" id="KW-0175">Coiled coil</keyword>
<feature type="domain" description="Transcription factor CBF/NF-Y/archaeal histone" evidence="7">
    <location>
        <begin position="721"/>
        <end position="760"/>
    </location>
</feature>
<evidence type="ECO:0000256" key="6">
    <source>
        <dbReference type="SAM" id="MobiDB-lite"/>
    </source>
</evidence>
<dbReference type="STRING" id="542832.A0A3M6VVK6"/>
<dbReference type="EMBL" id="QLLG01000057">
    <property type="protein sequence ID" value="RMX68690.1"/>
    <property type="molecule type" value="Genomic_DNA"/>
</dbReference>
<sequence length="929" mass="100338">MVHPTTTGTASSPRAQVHPSPSSTTSHIEAKTQTHPLIPSLSSIVPKKSQNVTDKTTLDFSSPSATCTTSTGVKTSGNTLISCVKPGADASAMDRTLRAQEEARRLQFALAQQQVQHYQVMTKQLETESNMTKKPSISMATSTSITSSSTTSVMEVTKTAEDLQKLRQELLTKLQQNVQRQAAITSQAVQKRSNDEWLRNKMLLEQEHMKLLRAHEQQLSQKPKGNHVTTATSIADSLLAQQQQVIRQQQMLRDMLQKQQKQQQTQLQLQMQRKKNGETNATVTQTTPTPKVPAKPYVTTTPTYYSVKKKQMKNTLDMDLEALARVCIRVANARTDSEMRQALEKMTSWLHRCTELPLLQLAQRDYRDSIAHRRPLLIQQGRWPLDLQVKSEYVTQKIAQMLGAFLLRQKNKAVQQQAAVQAAAAAKSAVATALSSSNVSANGPISFSSTTGATSTAPVATLAITTTSAGCSATVGNRTSSSSTTVVTSIAPAATSTIVPKQPAAVASKSATPVATNSLPSTTTLVRPVKISVKRDMLAIEREYAELKVQLQAKQVEINQKAKAKRDAAKLEAAKAMGVISNRETTAAMLPVTHKRPLQVDVPAFAKKQQRTDGYVLPSSPSTAVYRPSTPSVTPITPRTAQQFYDVDWTTRTSTESEDKMYLPLKVVSNIMSKVLPGAREEEAAAGGVSTKREEEQGKGRTLSLAISPSHSLQKHESSSQETVSISDEAVTFMQECVTEFLLYITSEARDLSVMQNRRTKKGVGLSISGTDVVKGMENLGFTPYAQVLAGYNEKVKASQDAAARKKMERKKLIQQQTMQKAAAAAAATIAANAAKAAAAGKSAGLPQSYVHANLKPATPLPLANTLTMLRPNSSMSARIGITQEIAPARTGIATAKPSVAVTTTTKAPAMKTIPAAPSPHAAPTTKSL</sequence>
<dbReference type="InterPro" id="IPR027113">
    <property type="entry name" value="Transc_fact_NFYB/HAP3"/>
</dbReference>
<keyword evidence="4" id="KW-0804">Transcription</keyword>
<dbReference type="InterPro" id="IPR009072">
    <property type="entry name" value="Histone-fold"/>
</dbReference>
<evidence type="ECO:0000256" key="2">
    <source>
        <dbReference type="ARBA" id="ARBA00023015"/>
    </source>
</evidence>
<dbReference type="PANTHER" id="PTHR11064:SF9">
    <property type="entry name" value="NUCLEAR TRANSCRIPTION FACTOR Y SUBUNIT BETA"/>
    <property type="match status" value="1"/>
</dbReference>
<dbReference type="GO" id="GO:0016602">
    <property type="term" value="C:CCAAT-binding factor complex"/>
    <property type="evidence" value="ECO:0007669"/>
    <property type="project" value="InterPro"/>
</dbReference>
<keyword evidence="2" id="KW-0805">Transcription regulation</keyword>
<keyword evidence="9" id="KW-1185">Reference proteome</keyword>
<dbReference type="SUPFAM" id="SSF47113">
    <property type="entry name" value="Histone-fold"/>
    <property type="match status" value="1"/>
</dbReference>
<feature type="coiled-coil region" evidence="5">
    <location>
        <begin position="153"/>
        <end position="180"/>
    </location>
</feature>
<dbReference type="Pfam" id="PF00808">
    <property type="entry name" value="CBFD_NFYB_HMF"/>
    <property type="match status" value="1"/>
</dbReference>
<keyword evidence="3" id="KW-0238">DNA-binding</keyword>
<protein>
    <recommendedName>
        <fullName evidence="7">Transcription factor CBF/NF-Y/archaeal histone domain-containing protein</fullName>
    </recommendedName>
</protein>
<evidence type="ECO:0000256" key="1">
    <source>
        <dbReference type="ARBA" id="ARBA00009053"/>
    </source>
</evidence>
<name>A0A3M6VVK6_9STRA</name>
<reference evidence="8 9" key="1">
    <citation type="submission" date="2018-06" db="EMBL/GenBank/DDBJ databases">
        <title>Comparative genomics of downy mildews reveals potential adaptations to biotrophy.</title>
        <authorList>
            <person name="Fletcher K."/>
            <person name="Klosterman S.J."/>
            <person name="Derevnina L."/>
            <person name="Martin F."/>
            <person name="Koike S."/>
            <person name="Reyes Chin-Wo S."/>
            <person name="Mou B."/>
            <person name="Michelmore R."/>
        </authorList>
    </citation>
    <scope>NUCLEOTIDE SEQUENCE [LARGE SCALE GENOMIC DNA]</scope>
    <source>
        <strain evidence="8 9">R14</strain>
    </source>
</reference>